<dbReference type="AlphaFoldDB" id="A0A2C9D7F6"/>
<feature type="domain" description="ABC-type transport auxiliary lipoprotein component" evidence="1">
    <location>
        <begin position="51"/>
        <end position="207"/>
    </location>
</feature>
<sequence length="216" mass="22884">MSDAVGRASRLPRGFGKGQGRWLVLFGCALGLAGCSALGATAPAPSIFDLTLASLPQASSYTGRTGAQLLVPKPTAVSALDTSRIVVNPAVGEIEYLKGAQWSDDLPSLVQMKVVRAFEDSGRMRAVGRPGESLAIDYQVIVDIRRFAYLTSPRRMVLVEFGVKLLNDRTGKVLATKVFEAEAPVGVDRAGTVVTAFDAAASKAVGEMVEWTLQTL</sequence>
<dbReference type="RefSeq" id="WP_157775625.1">
    <property type="nucleotide sequence ID" value="NZ_LT960614.1"/>
</dbReference>
<reference evidence="3" key="1">
    <citation type="submission" date="2017-09" db="EMBL/GenBank/DDBJ databases">
        <title>Genome sequence of Nannocystis excedens DSM 71.</title>
        <authorList>
            <person name="Blom J."/>
        </authorList>
    </citation>
    <scope>NUCLEOTIDE SEQUENCE [LARGE SCALE GENOMIC DNA]</scope>
    <source>
        <strain evidence="3">type strain: E19</strain>
    </source>
</reference>
<keyword evidence="3" id="KW-1185">Reference proteome</keyword>
<dbReference type="PROSITE" id="PS51257">
    <property type="entry name" value="PROKAR_LIPOPROTEIN"/>
    <property type="match status" value="1"/>
</dbReference>
<name>A0A2C9D7F6_9HYPH</name>
<organism evidence="2 3">
    <name type="scientific">Hartmannibacter diazotrophicus</name>
    <dbReference type="NCBI Taxonomy" id="1482074"/>
    <lineage>
        <taxon>Bacteria</taxon>
        <taxon>Pseudomonadati</taxon>
        <taxon>Pseudomonadota</taxon>
        <taxon>Alphaproteobacteria</taxon>
        <taxon>Hyphomicrobiales</taxon>
        <taxon>Pleomorphomonadaceae</taxon>
        <taxon>Hartmannibacter</taxon>
    </lineage>
</organism>
<accession>A0A2C9D7F6</accession>
<protein>
    <submittedName>
        <fullName evidence="2">ABC-type uncharacterized transport system, auxiliary component</fullName>
    </submittedName>
</protein>
<dbReference type="InterPro" id="IPR005586">
    <property type="entry name" value="ABC_trans_aux"/>
</dbReference>
<dbReference type="Pfam" id="PF03886">
    <property type="entry name" value="ABC_trans_aux"/>
    <property type="match status" value="1"/>
</dbReference>
<dbReference type="Proteomes" id="UP000223606">
    <property type="component" value="Chromosome 1"/>
</dbReference>
<evidence type="ECO:0000313" key="2">
    <source>
        <dbReference type="EMBL" id="SON56252.1"/>
    </source>
</evidence>
<dbReference type="OrthoDB" id="9808689at2"/>
<gene>
    <name evidence="2" type="ORF">HDIA_2711</name>
</gene>
<dbReference type="SUPFAM" id="SSF159594">
    <property type="entry name" value="XCC0632-like"/>
    <property type="match status" value="1"/>
</dbReference>
<dbReference type="Gene3D" id="3.40.50.10610">
    <property type="entry name" value="ABC-type transport auxiliary lipoprotein component"/>
    <property type="match status" value="1"/>
</dbReference>
<evidence type="ECO:0000313" key="3">
    <source>
        <dbReference type="Proteomes" id="UP000223606"/>
    </source>
</evidence>
<evidence type="ECO:0000259" key="1">
    <source>
        <dbReference type="Pfam" id="PF03886"/>
    </source>
</evidence>
<dbReference type="KEGG" id="hdi:HDIA_2711"/>
<proteinExistence type="predicted"/>
<dbReference type="EMBL" id="LT960614">
    <property type="protein sequence ID" value="SON56252.1"/>
    <property type="molecule type" value="Genomic_DNA"/>
</dbReference>